<organism evidence="2 3">
    <name type="scientific">Acanthosepion pharaonis</name>
    <name type="common">Pharaoh cuttlefish</name>
    <name type="synonym">Sepia pharaonis</name>
    <dbReference type="NCBI Taxonomy" id="158019"/>
    <lineage>
        <taxon>Eukaryota</taxon>
        <taxon>Metazoa</taxon>
        <taxon>Spiralia</taxon>
        <taxon>Lophotrochozoa</taxon>
        <taxon>Mollusca</taxon>
        <taxon>Cephalopoda</taxon>
        <taxon>Coleoidea</taxon>
        <taxon>Decapodiformes</taxon>
        <taxon>Sepiida</taxon>
        <taxon>Sepiina</taxon>
        <taxon>Sepiidae</taxon>
        <taxon>Acanthosepion</taxon>
    </lineage>
</organism>
<evidence type="ECO:0000313" key="2">
    <source>
        <dbReference type="EMBL" id="CAE1308873.1"/>
    </source>
</evidence>
<feature type="transmembrane region" description="Helical" evidence="1">
    <location>
        <begin position="93"/>
        <end position="111"/>
    </location>
</feature>
<dbReference type="AlphaFoldDB" id="A0A812DQT8"/>
<comment type="caution">
    <text evidence="2">The sequence shown here is derived from an EMBL/GenBank/DDBJ whole genome shotgun (WGS) entry which is preliminary data.</text>
</comment>
<keyword evidence="1" id="KW-0812">Transmembrane</keyword>
<name>A0A812DQT8_ACAPH</name>
<evidence type="ECO:0000256" key="1">
    <source>
        <dbReference type="SAM" id="Phobius"/>
    </source>
</evidence>
<accession>A0A812DQT8</accession>
<feature type="transmembrane region" description="Helical" evidence="1">
    <location>
        <begin position="123"/>
        <end position="144"/>
    </location>
</feature>
<protein>
    <submittedName>
        <fullName evidence="2">Uncharacterized protein</fullName>
    </submittedName>
</protein>
<feature type="transmembrane region" description="Helical" evidence="1">
    <location>
        <begin position="6"/>
        <end position="25"/>
    </location>
</feature>
<proteinExistence type="predicted"/>
<dbReference type="EMBL" id="CAHIKZ030004230">
    <property type="protein sequence ID" value="CAE1308873.1"/>
    <property type="molecule type" value="Genomic_DNA"/>
</dbReference>
<gene>
    <name evidence="2" type="ORF">SPHA_60686</name>
</gene>
<dbReference type="Proteomes" id="UP000597762">
    <property type="component" value="Unassembled WGS sequence"/>
</dbReference>
<keyword evidence="3" id="KW-1185">Reference proteome</keyword>
<evidence type="ECO:0000313" key="3">
    <source>
        <dbReference type="Proteomes" id="UP000597762"/>
    </source>
</evidence>
<reference evidence="2" key="1">
    <citation type="submission" date="2021-01" db="EMBL/GenBank/DDBJ databases">
        <authorList>
            <person name="Li R."/>
            <person name="Bekaert M."/>
        </authorList>
    </citation>
    <scope>NUCLEOTIDE SEQUENCE</scope>
    <source>
        <strain evidence="2">Farmed</strain>
    </source>
</reference>
<feature type="transmembrane region" description="Helical" evidence="1">
    <location>
        <begin position="46"/>
        <end position="73"/>
    </location>
</feature>
<sequence>MSSLSVYHSLFIIYLSIYLSIYLLFCPSSPFNFPLHVLNLYNPHHLLHFEVLSLSSFFYLRLSFFFFFFYISLSSIHPFNNETFSYSICAQTYHHFSFFYSVCILILEIFSRSTHQFNLLPSFGLMSLFLIFSMSIFIFLLLLFHSHSRSLYSAKPPSFRMLSLSASHSIYR</sequence>
<keyword evidence="1" id="KW-1133">Transmembrane helix</keyword>
<keyword evidence="1" id="KW-0472">Membrane</keyword>